<comment type="caution">
    <text evidence="1">The sequence shown here is derived from an EMBL/GenBank/DDBJ whole genome shotgun (WGS) entry which is preliminary data.</text>
</comment>
<gene>
    <name evidence="1" type="ORF">F8153_06520</name>
</gene>
<protein>
    <submittedName>
        <fullName evidence="1">Uncharacterized protein</fullName>
    </submittedName>
</protein>
<sequence>MNTISSEAFNQCLKYCESKELDSTNYGTFIRSLVYTMITEQPVEIIDNDANATIKARIKFFSIDYTEGQEGVSDVLNIEYTIEGEEEKKLLKFEKIGRVDVVQDKKSSSKSFFRYYINKNGGYRFTFNRRISKAVL</sequence>
<dbReference type="AlphaFoldDB" id="A0A833M9Q2"/>
<reference evidence="1 2" key="1">
    <citation type="submission" date="2019-10" db="EMBL/GenBank/DDBJ databases">
        <title>Alkaliphilus serpentinus sp. nov. and Alkaliphilus pronyensis sp. nov., two novel anaerobic alkaliphilic species isolated from the serpentinized-hosted hydrothermal field of the Prony Bay (New Caledonia).</title>
        <authorList>
            <person name="Postec A."/>
        </authorList>
    </citation>
    <scope>NUCLEOTIDE SEQUENCE [LARGE SCALE GENOMIC DNA]</scope>
    <source>
        <strain evidence="1 2">LacT</strain>
    </source>
</reference>
<accession>A0A833M9Q2</accession>
<proteinExistence type="predicted"/>
<dbReference type="Proteomes" id="UP000465601">
    <property type="component" value="Unassembled WGS sequence"/>
</dbReference>
<dbReference type="OrthoDB" id="1954434at2"/>
<dbReference type="RefSeq" id="WP_151865573.1">
    <property type="nucleotide sequence ID" value="NZ_WBZB01000017.1"/>
</dbReference>
<organism evidence="1 2">
    <name type="scientific">Alkaliphilus serpentinus</name>
    <dbReference type="NCBI Taxonomy" id="1482731"/>
    <lineage>
        <taxon>Bacteria</taxon>
        <taxon>Bacillati</taxon>
        <taxon>Bacillota</taxon>
        <taxon>Clostridia</taxon>
        <taxon>Peptostreptococcales</taxon>
        <taxon>Natronincolaceae</taxon>
        <taxon>Alkaliphilus</taxon>
    </lineage>
</organism>
<evidence type="ECO:0000313" key="1">
    <source>
        <dbReference type="EMBL" id="KAB3530501.1"/>
    </source>
</evidence>
<dbReference type="EMBL" id="WBZB01000017">
    <property type="protein sequence ID" value="KAB3530501.1"/>
    <property type="molecule type" value="Genomic_DNA"/>
</dbReference>
<keyword evidence="2" id="KW-1185">Reference proteome</keyword>
<name>A0A833M9Q2_9FIRM</name>
<evidence type="ECO:0000313" key="2">
    <source>
        <dbReference type="Proteomes" id="UP000465601"/>
    </source>
</evidence>